<dbReference type="Proteomes" id="UP000092445">
    <property type="component" value="Unassembled WGS sequence"/>
</dbReference>
<dbReference type="Gene3D" id="1.50.10.20">
    <property type="match status" value="1"/>
</dbReference>
<dbReference type="InterPro" id="IPR045089">
    <property type="entry name" value="PGGT1B-like"/>
</dbReference>
<keyword evidence="7" id="KW-0862">Zinc</keyword>
<dbReference type="PANTHER" id="PTHR11774">
    <property type="entry name" value="GERANYLGERANYL TRANSFERASE TYPE BETA SUBUNIT"/>
    <property type="match status" value="1"/>
</dbReference>
<evidence type="ECO:0000259" key="8">
    <source>
        <dbReference type="Pfam" id="PF00432"/>
    </source>
</evidence>
<accession>A0A1A9ZJD5</accession>
<feature type="domain" description="Prenyltransferase alpha-alpha toroid" evidence="8">
    <location>
        <begin position="10"/>
        <end position="92"/>
    </location>
</feature>
<reference evidence="9" key="2">
    <citation type="submission" date="2020-05" db="UniProtKB">
        <authorList>
            <consortium name="EnsemblMetazoa"/>
        </authorList>
    </citation>
    <scope>IDENTIFICATION</scope>
    <source>
        <strain evidence="9">IAEA</strain>
    </source>
</reference>
<dbReference type="PANTHER" id="PTHR11774:SF6">
    <property type="entry name" value="PROTEIN FARNESYLTRANSFERASE SUBUNIT BETA"/>
    <property type="match status" value="1"/>
</dbReference>
<dbReference type="GO" id="GO:0005965">
    <property type="term" value="C:protein farnesyltransferase complex"/>
    <property type="evidence" value="ECO:0007669"/>
    <property type="project" value="TreeGrafter"/>
</dbReference>
<sequence>MDIATANVVWGGFQGRTNKLVDGCYLWAGATIPITQAIISNQTNHKLVKTLFDVGALREYILLCCQKPNGGLIHKPGKPQDLYHTCYTLTGVARQ</sequence>
<evidence type="ECO:0000256" key="7">
    <source>
        <dbReference type="ARBA" id="ARBA00022833"/>
    </source>
</evidence>
<dbReference type="GO" id="GO:0046872">
    <property type="term" value="F:metal ion binding"/>
    <property type="evidence" value="ECO:0007669"/>
    <property type="project" value="UniProtKB-KW"/>
</dbReference>
<keyword evidence="3" id="KW-0637">Prenyltransferase</keyword>
<evidence type="ECO:0000256" key="6">
    <source>
        <dbReference type="ARBA" id="ARBA00022737"/>
    </source>
</evidence>
<dbReference type="AlphaFoldDB" id="A0A1A9ZJD5"/>
<dbReference type="Pfam" id="PF00432">
    <property type="entry name" value="Prenyltrans"/>
    <property type="match status" value="1"/>
</dbReference>
<evidence type="ECO:0000256" key="4">
    <source>
        <dbReference type="ARBA" id="ARBA00022679"/>
    </source>
</evidence>
<evidence type="ECO:0000256" key="2">
    <source>
        <dbReference type="ARBA" id="ARBA00010497"/>
    </source>
</evidence>
<dbReference type="GO" id="GO:0004660">
    <property type="term" value="F:protein farnesyltransferase activity"/>
    <property type="evidence" value="ECO:0007669"/>
    <property type="project" value="TreeGrafter"/>
</dbReference>
<evidence type="ECO:0000313" key="9">
    <source>
        <dbReference type="EnsemblMetazoa" id="GPAI016640-PA"/>
    </source>
</evidence>
<keyword evidence="5" id="KW-0479">Metal-binding</keyword>
<evidence type="ECO:0000313" key="10">
    <source>
        <dbReference type="Proteomes" id="UP000092445"/>
    </source>
</evidence>
<keyword evidence="6" id="KW-0677">Repeat</keyword>
<comment type="cofactor">
    <cofactor evidence="1">
        <name>Zn(2+)</name>
        <dbReference type="ChEBI" id="CHEBI:29105"/>
    </cofactor>
</comment>
<name>A0A1A9ZJD5_GLOPL</name>
<reference evidence="10" key="1">
    <citation type="submission" date="2014-03" db="EMBL/GenBank/DDBJ databases">
        <authorList>
            <person name="Aksoy S."/>
            <person name="Warren W."/>
            <person name="Wilson R.K."/>
        </authorList>
    </citation>
    <scope>NUCLEOTIDE SEQUENCE [LARGE SCALE GENOMIC DNA]</scope>
    <source>
        <strain evidence="10">IAEA</strain>
    </source>
</reference>
<proteinExistence type="inferred from homology"/>
<comment type="similarity">
    <text evidence="2">Belongs to the protein prenyltransferase subunit beta family.</text>
</comment>
<evidence type="ECO:0000256" key="5">
    <source>
        <dbReference type="ARBA" id="ARBA00022723"/>
    </source>
</evidence>
<dbReference type="InterPro" id="IPR001330">
    <property type="entry name" value="Prenyltrans"/>
</dbReference>
<evidence type="ECO:0000256" key="3">
    <source>
        <dbReference type="ARBA" id="ARBA00022602"/>
    </source>
</evidence>
<dbReference type="EnsemblMetazoa" id="GPAI016640-RA">
    <property type="protein sequence ID" value="GPAI016640-PA"/>
    <property type="gene ID" value="GPAI016640"/>
</dbReference>
<protein>
    <recommendedName>
        <fullName evidence="8">Prenyltransferase alpha-alpha toroid domain-containing protein</fullName>
    </recommendedName>
</protein>
<dbReference type="VEuPathDB" id="VectorBase:GPAI016640"/>
<dbReference type="InterPro" id="IPR008930">
    <property type="entry name" value="Terpenoid_cyclase/PrenylTrfase"/>
</dbReference>
<organism evidence="9 10">
    <name type="scientific">Glossina pallidipes</name>
    <name type="common">Tsetse fly</name>
    <dbReference type="NCBI Taxonomy" id="7398"/>
    <lineage>
        <taxon>Eukaryota</taxon>
        <taxon>Metazoa</taxon>
        <taxon>Ecdysozoa</taxon>
        <taxon>Arthropoda</taxon>
        <taxon>Hexapoda</taxon>
        <taxon>Insecta</taxon>
        <taxon>Pterygota</taxon>
        <taxon>Neoptera</taxon>
        <taxon>Endopterygota</taxon>
        <taxon>Diptera</taxon>
        <taxon>Brachycera</taxon>
        <taxon>Muscomorpha</taxon>
        <taxon>Hippoboscoidea</taxon>
        <taxon>Glossinidae</taxon>
        <taxon>Glossina</taxon>
    </lineage>
</organism>
<dbReference type="STRING" id="7398.A0A1A9ZJD5"/>
<keyword evidence="10" id="KW-1185">Reference proteome</keyword>
<dbReference type="SUPFAM" id="SSF48239">
    <property type="entry name" value="Terpenoid cyclases/Protein prenyltransferases"/>
    <property type="match status" value="1"/>
</dbReference>
<evidence type="ECO:0000256" key="1">
    <source>
        <dbReference type="ARBA" id="ARBA00001947"/>
    </source>
</evidence>
<keyword evidence="4" id="KW-0808">Transferase</keyword>